<protein>
    <submittedName>
        <fullName evidence="2">Transposon Ty3-I Gag-Pol polyprotein</fullName>
    </submittedName>
</protein>
<dbReference type="PANTHER" id="PTHR37984">
    <property type="entry name" value="PROTEIN CBG26694"/>
    <property type="match status" value="1"/>
</dbReference>
<dbReference type="InterPro" id="IPR041588">
    <property type="entry name" value="Integrase_H2C2"/>
</dbReference>
<name>A0A699I243_TANCI</name>
<comment type="caution">
    <text evidence="2">The sequence shown here is derived from an EMBL/GenBank/DDBJ whole genome shotgun (WGS) entry which is preliminary data.</text>
</comment>
<organism evidence="2">
    <name type="scientific">Tanacetum cinerariifolium</name>
    <name type="common">Dalmatian daisy</name>
    <name type="synonym">Chrysanthemum cinerariifolium</name>
    <dbReference type="NCBI Taxonomy" id="118510"/>
    <lineage>
        <taxon>Eukaryota</taxon>
        <taxon>Viridiplantae</taxon>
        <taxon>Streptophyta</taxon>
        <taxon>Embryophyta</taxon>
        <taxon>Tracheophyta</taxon>
        <taxon>Spermatophyta</taxon>
        <taxon>Magnoliopsida</taxon>
        <taxon>eudicotyledons</taxon>
        <taxon>Gunneridae</taxon>
        <taxon>Pentapetalae</taxon>
        <taxon>asterids</taxon>
        <taxon>campanulids</taxon>
        <taxon>Asterales</taxon>
        <taxon>Asteraceae</taxon>
        <taxon>Asteroideae</taxon>
        <taxon>Anthemideae</taxon>
        <taxon>Anthemidinae</taxon>
        <taxon>Tanacetum</taxon>
    </lineage>
</organism>
<evidence type="ECO:0000259" key="1">
    <source>
        <dbReference type="Pfam" id="PF17921"/>
    </source>
</evidence>
<gene>
    <name evidence="2" type="ORF">Tci_477287</name>
</gene>
<dbReference type="Pfam" id="PF17921">
    <property type="entry name" value="Integrase_H2C2"/>
    <property type="match status" value="1"/>
</dbReference>
<reference evidence="2" key="1">
    <citation type="journal article" date="2019" name="Sci. Rep.">
        <title>Draft genome of Tanacetum cinerariifolium, the natural source of mosquito coil.</title>
        <authorList>
            <person name="Yamashiro T."/>
            <person name="Shiraishi A."/>
            <person name="Satake H."/>
            <person name="Nakayama K."/>
        </authorList>
    </citation>
    <scope>NUCLEOTIDE SEQUENCE</scope>
</reference>
<dbReference type="AlphaFoldDB" id="A0A699I243"/>
<feature type="domain" description="Integrase zinc-binding" evidence="1">
    <location>
        <begin position="309"/>
        <end position="351"/>
    </location>
</feature>
<sequence>MTKDGDDLKIRTTSGVRSTRDMDHAINDLASKFVSMSMIINELRSAILGDVNHSNREANHHGYRRFCPKNGGSFDNHDCDQSPKQVWRHDDFIKSSNVEENKGYMVLVGGPTGRTNASRVMRNENRHGYEERQGYRLRGGAEAWWQNEQDNRWRQGKRPVYVDKNDTNDQRNFKFGEKGYNISYALVVKGVDDGMMNSIPKVAKQVFEEFNKVLADDPYNFLPPCDAYGTGIRAILSHEGRVADALSMIISFQVNNNNKVVDFESVKVLYASDEDFRDTWEKIETKQHRCDFLVLDGCFFKWNHLCIPKASLRSQMIKKLRSRGLSGHLGRDRTVTSMEKKFYWPQLKRDVGVLYKILLHVKKEGARRKIWSPPNQVVDLIDLPRMKNIQANRMVEDVQSTHEFVRTKIVESNAKYKVVANKHRWVKLFNEGNEMMTFL</sequence>
<accession>A0A699I243</accession>
<dbReference type="PANTHER" id="PTHR37984:SF5">
    <property type="entry name" value="PROTEIN NYNRIN-LIKE"/>
    <property type="match status" value="1"/>
</dbReference>
<evidence type="ECO:0000313" key="2">
    <source>
        <dbReference type="EMBL" id="GEZ05314.1"/>
    </source>
</evidence>
<dbReference type="EMBL" id="BKCJ010235988">
    <property type="protein sequence ID" value="GEZ05314.1"/>
    <property type="molecule type" value="Genomic_DNA"/>
</dbReference>
<dbReference type="InterPro" id="IPR050951">
    <property type="entry name" value="Retrovirus_Pol_polyprotein"/>
</dbReference>
<dbReference type="Gene3D" id="1.10.340.70">
    <property type="match status" value="1"/>
</dbReference>
<proteinExistence type="predicted"/>